<dbReference type="NCBIfam" id="TIGR00125">
    <property type="entry name" value="cyt_tran_rel"/>
    <property type="match status" value="1"/>
</dbReference>
<keyword evidence="8 11" id="KW-0067">ATP-binding</keyword>
<dbReference type="PANTHER" id="PTHR39321">
    <property type="entry name" value="NICOTINATE-NUCLEOTIDE ADENYLYLTRANSFERASE-RELATED"/>
    <property type="match status" value="1"/>
</dbReference>
<dbReference type="InterPro" id="IPR005248">
    <property type="entry name" value="NadD/NMNAT"/>
</dbReference>
<dbReference type="CDD" id="cd02165">
    <property type="entry name" value="NMNAT"/>
    <property type="match status" value="1"/>
</dbReference>
<dbReference type="SUPFAM" id="SSF52374">
    <property type="entry name" value="Nucleotidylyl transferase"/>
    <property type="match status" value="1"/>
</dbReference>
<evidence type="ECO:0000256" key="2">
    <source>
        <dbReference type="ARBA" id="ARBA00005019"/>
    </source>
</evidence>
<keyword evidence="7 11" id="KW-0547">Nucleotide-binding</keyword>
<evidence type="ECO:0000313" key="15">
    <source>
        <dbReference type="Proteomes" id="UP000186406"/>
    </source>
</evidence>
<dbReference type="EMBL" id="FRXO01000003">
    <property type="protein sequence ID" value="SHO65194.1"/>
    <property type="molecule type" value="Genomic_DNA"/>
</dbReference>
<evidence type="ECO:0000256" key="8">
    <source>
        <dbReference type="ARBA" id="ARBA00022840"/>
    </source>
</evidence>
<dbReference type="Proteomes" id="UP000186406">
    <property type="component" value="Unassembled WGS sequence"/>
</dbReference>
<name>A0A1M7ZJW0_9HYPH</name>
<keyword evidence="5 11" id="KW-0808">Transferase</keyword>
<evidence type="ECO:0000256" key="1">
    <source>
        <dbReference type="ARBA" id="ARBA00002324"/>
    </source>
</evidence>
<comment type="pathway">
    <text evidence="2 11">Cofactor biosynthesis; NAD(+) biosynthesis; deamido-NAD(+) from nicotinate D-ribonucleotide: step 1/1.</text>
</comment>
<comment type="catalytic activity">
    <reaction evidence="10 11">
        <text>nicotinate beta-D-ribonucleotide + ATP + H(+) = deamido-NAD(+) + diphosphate</text>
        <dbReference type="Rhea" id="RHEA:22860"/>
        <dbReference type="ChEBI" id="CHEBI:15378"/>
        <dbReference type="ChEBI" id="CHEBI:30616"/>
        <dbReference type="ChEBI" id="CHEBI:33019"/>
        <dbReference type="ChEBI" id="CHEBI:57502"/>
        <dbReference type="ChEBI" id="CHEBI:58437"/>
        <dbReference type="EC" id="2.7.7.18"/>
    </reaction>
</comment>
<dbReference type="Pfam" id="PF01467">
    <property type="entry name" value="CTP_transf_like"/>
    <property type="match status" value="1"/>
</dbReference>
<dbReference type="GO" id="GO:0009435">
    <property type="term" value="P:NAD+ biosynthetic process"/>
    <property type="evidence" value="ECO:0007669"/>
    <property type="project" value="UniProtKB-UniRule"/>
</dbReference>
<accession>A0A1M7ZJW0</accession>
<dbReference type="AlphaFoldDB" id="A0A1M7ZJW0"/>
<evidence type="ECO:0000256" key="9">
    <source>
        <dbReference type="ARBA" id="ARBA00023027"/>
    </source>
</evidence>
<evidence type="ECO:0000313" key="14">
    <source>
        <dbReference type="EMBL" id="SHO65194.1"/>
    </source>
</evidence>
<protein>
    <recommendedName>
        <fullName evidence="11">Probable nicotinate-nucleotide adenylyltransferase</fullName>
        <ecNumber evidence="11">2.7.7.18</ecNumber>
    </recommendedName>
    <alternativeName>
        <fullName evidence="11">Deamido-NAD(+) diphosphorylase</fullName>
    </alternativeName>
    <alternativeName>
        <fullName evidence="11">Deamido-NAD(+) pyrophosphorylase</fullName>
    </alternativeName>
    <alternativeName>
        <fullName evidence="11">Nicotinate mononucleotide adenylyltransferase</fullName>
        <shortName evidence="11">NaMN adenylyltransferase</shortName>
    </alternativeName>
</protein>
<keyword evidence="6 11" id="KW-0548">Nucleotidyltransferase</keyword>
<keyword evidence="9 11" id="KW-0520">NAD</keyword>
<evidence type="ECO:0000256" key="3">
    <source>
        <dbReference type="ARBA" id="ARBA00009014"/>
    </source>
</evidence>
<dbReference type="PANTHER" id="PTHR39321:SF3">
    <property type="entry name" value="PHOSPHOPANTETHEINE ADENYLYLTRANSFERASE"/>
    <property type="match status" value="1"/>
</dbReference>
<evidence type="ECO:0000259" key="13">
    <source>
        <dbReference type="Pfam" id="PF01467"/>
    </source>
</evidence>
<comment type="function">
    <text evidence="1 11">Catalyzes the reversible adenylation of nicotinate mononucleotide (NaMN) to nicotinic acid adenine dinucleotide (NaAD).</text>
</comment>
<keyword evidence="15" id="KW-1185">Reference proteome</keyword>
<proteinExistence type="inferred from homology"/>
<dbReference type="NCBIfam" id="NF000843">
    <property type="entry name" value="PRK00071.2-2"/>
    <property type="match status" value="1"/>
</dbReference>
<evidence type="ECO:0000256" key="5">
    <source>
        <dbReference type="ARBA" id="ARBA00022679"/>
    </source>
</evidence>
<dbReference type="Gene3D" id="3.40.50.620">
    <property type="entry name" value="HUPs"/>
    <property type="match status" value="1"/>
</dbReference>
<evidence type="ECO:0000256" key="4">
    <source>
        <dbReference type="ARBA" id="ARBA00022642"/>
    </source>
</evidence>
<evidence type="ECO:0000256" key="10">
    <source>
        <dbReference type="ARBA" id="ARBA00048721"/>
    </source>
</evidence>
<dbReference type="GO" id="GO:0004515">
    <property type="term" value="F:nicotinate-nucleotide adenylyltransferase activity"/>
    <property type="evidence" value="ECO:0007669"/>
    <property type="project" value="UniProtKB-UniRule"/>
</dbReference>
<dbReference type="InterPro" id="IPR014729">
    <property type="entry name" value="Rossmann-like_a/b/a_fold"/>
</dbReference>
<keyword evidence="4 11" id="KW-0662">Pyridine nucleotide biosynthesis</keyword>
<dbReference type="EC" id="2.7.7.18" evidence="11"/>
<dbReference type="UniPathway" id="UPA00253">
    <property type="reaction ID" value="UER00332"/>
</dbReference>
<dbReference type="NCBIfam" id="TIGR00482">
    <property type="entry name" value="nicotinate (nicotinamide) nucleotide adenylyltransferase"/>
    <property type="match status" value="1"/>
</dbReference>
<reference evidence="14 15" key="1">
    <citation type="submission" date="2016-12" db="EMBL/GenBank/DDBJ databases">
        <authorList>
            <person name="Song W.-J."/>
            <person name="Kurnit D.M."/>
        </authorList>
    </citation>
    <scope>NUCLEOTIDE SEQUENCE [LARGE SCALE GENOMIC DNA]</scope>
    <source>
        <strain evidence="14 15">DSM 19599</strain>
    </source>
</reference>
<gene>
    <name evidence="11" type="primary">nadD</name>
    <name evidence="14" type="ORF">SAMN02745172_02027</name>
</gene>
<dbReference type="RefSeq" id="WP_084564374.1">
    <property type="nucleotide sequence ID" value="NZ_FRXO01000003.1"/>
</dbReference>
<dbReference type="HAMAP" id="MF_00244">
    <property type="entry name" value="NaMN_adenylyltr"/>
    <property type="match status" value="1"/>
</dbReference>
<dbReference type="InterPro" id="IPR004821">
    <property type="entry name" value="Cyt_trans-like"/>
</dbReference>
<organism evidence="14 15">
    <name type="scientific">Pseudoxanthobacter soli DSM 19599</name>
    <dbReference type="NCBI Taxonomy" id="1123029"/>
    <lineage>
        <taxon>Bacteria</taxon>
        <taxon>Pseudomonadati</taxon>
        <taxon>Pseudomonadota</taxon>
        <taxon>Alphaproteobacteria</taxon>
        <taxon>Hyphomicrobiales</taxon>
        <taxon>Segnochrobactraceae</taxon>
        <taxon>Pseudoxanthobacter</taxon>
    </lineage>
</organism>
<feature type="region of interest" description="Disordered" evidence="12">
    <location>
        <begin position="1"/>
        <end position="25"/>
    </location>
</feature>
<dbReference type="OrthoDB" id="5295945at2"/>
<sequence>MSHAGRLSRAGTGPAGSGAAERRGALPPVFPGERIGLYGGSFDPPHHGHLHVAETALKRLGLDRLWWVVTPGNPLKENGAAPLAERLAAVRALARDRRMVATGFEAGLGLTYSFETVSFLRTKVPGVRFVWIMGADNLASFHRWRDWRRLAGLLPMAIVDRPGATRGAFASPAAHALARFRVPERDAASLAGRAPPAWCFLHAPLDNSSSTALRAARLKAARADSPPVP</sequence>
<dbReference type="STRING" id="1123029.SAMN02745172_02027"/>
<feature type="domain" description="Cytidyltransferase-like" evidence="13">
    <location>
        <begin position="37"/>
        <end position="215"/>
    </location>
</feature>
<comment type="similarity">
    <text evidence="3 11">Belongs to the NadD family.</text>
</comment>
<dbReference type="GO" id="GO:0005524">
    <property type="term" value="F:ATP binding"/>
    <property type="evidence" value="ECO:0007669"/>
    <property type="project" value="UniProtKB-KW"/>
</dbReference>
<evidence type="ECO:0000256" key="12">
    <source>
        <dbReference type="SAM" id="MobiDB-lite"/>
    </source>
</evidence>
<evidence type="ECO:0000256" key="6">
    <source>
        <dbReference type="ARBA" id="ARBA00022695"/>
    </source>
</evidence>
<dbReference type="NCBIfam" id="NF000845">
    <property type="entry name" value="PRK00071.2-4"/>
    <property type="match status" value="1"/>
</dbReference>
<evidence type="ECO:0000256" key="11">
    <source>
        <dbReference type="HAMAP-Rule" id="MF_00244"/>
    </source>
</evidence>
<evidence type="ECO:0000256" key="7">
    <source>
        <dbReference type="ARBA" id="ARBA00022741"/>
    </source>
</evidence>